<accession>A0A6A6VND6</accession>
<feature type="non-terminal residue" evidence="10">
    <location>
        <position position="1"/>
    </location>
</feature>
<dbReference type="EMBL" id="MU006561">
    <property type="protein sequence ID" value="KAF2752128.1"/>
    <property type="molecule type" value="Genomic_DNA"/>
</dbReference>
<dbReference type="GO" id="GO:0016592">
    <property type="term" value="C:mediator complex"/>
    <property type="evidence" value="ECO:0007669"/>
    <property type="project" value="InterPro"/>
</dbReference>
<feature type="region of interest" description="Disordered" evidence="9">
    <location>
        <begin position="20"/>
        <end position="49"/>
    </location>
</feature>
<comment type="function">
    <text evidence="7">Component of the Mediator complex, a coactivator involved in the regulated transcription of nearly all RNA polymerase II-dependent genes. Mediator functions as a bridge to convey information from gene-specific regulatory proteins to the basal RNA polymerase II transcription machinery. Mediator is recruited to promoters by direct interactions with regulatory proteins and serves as a scaffold for the assembly of a functional preinitiation complex with RNA polymerase II and the general transcription factors.</text>
</comment>
<gene>
    <name evidence="7" type="primary">MED9</name>
    <name evidence="10" type="ORF">M011DRAFT_377417</name>
</gene>
<evidence type="ECO:0000313" key="11">
    <source>
        <dbReference type="Proteomes" id="UP000799440"/>
    </source>
</evidence>
<keyword evidence="3 7" id="KW-0805">Transcription regulation</keyword>
<dbReference type="GO" id="GO:0003712">
    <property type="term" value="F:transcription coregulator activity"/>
    <property type="evidence" value="ECO:0007669"/>
    <property type="project" value="InterPro"/>
</dbReference>
<dbReference type="OrthoDB" id="5414694at2759"/>
<reference evidence="10" key="1">
    <citation type="journal article" date="2020" name="Stud. Mycol.">
        <title>101 Dothideomycetes genomes: a test case for predicting lifestyles and emergence of pathogens.</title>
        <authorList>
            <person name="Haridas S."/>
            <person name="Albert R."/>
            <person name="Binder M."/>
            <person name="Bloem J."/>
            <person name="Labutti K."/>
            <person name="Salamov A."/>
            <person name="Andreopoulos B."/>
            <person name="Baker S."/>
            <person name="Barry K."/>
            <person name="Bills G."/>
            <person name="Bluhm B."/>
            <person name="Cannon C."/>
            <person name="Castanera R."/>
            <person name="Culley D."/>
            <person name="Daum C."/>
            <person name="Ezra D."/>
            <person name="Gonzalez J."/>
            <person name="Henrissat B."/>
            <person name="Kuo A."/>
            <person name="Liang C."/>
            <person name="Lipzen A."/>
            <person name="Lutzoni F."/>
            <person name="Magnuson J."/>
            <person name="Mondo S."/>
            <person name="Nolan M."/>
            <person name="Ohm R."/>
            <person name="Pangilinan J."/>
            <person name="Park H.-J."/>
            <person name="Ramirez L."/>
            <person name="Alfaro M."/>
            <person name="Sun H."/>
            <person name="Tritt A."/>
            <person name="Yoshinaga Y."/>
            <person name="Zwiers L.-H."/>
            <person name="Turgeon B."/>
            <person name="Goodwin S."/>
            <person name="Spatafora J."/>
            <person name="Crous P."/>
            <person name="Grigoriev I."/>
        </authorList>
    </citation>
    <scope>NUCLEOTIDE SEQUENCE</scope>
    <source>
        <strain evidence="10">CBS 119925</strain>
    </source>
</reference>
<dbReference type="InterPro" id="IPR011425">
    <property type="entry name" value="Med9"/>
</dbReference>
<evidence type="ECO:0000256" key="2">
    <source>
        <dbReference type="ARBA" id="ARBA00008089"/>
    </source>
</evidence>
<comment type="similarity">
    <text evidence="2 7">Belongs to the Mediator complex subunit 9 family.</text>
</comment>
<evidence type="ECO:0000256" key="8">
    <source>
        <dbReference type="SAM" id="Coils"/>
    </source>
</evidence>
<name>A0A6A6VND6_9PLEO</name>
<evidence type="ECO:0000256" key="1">
    <source>
        <dbReference type="ARBA" id="ARBA00004123"/>
    </source>
</evidence>
<keyword evidence="6 7" id="KW-0539">Nucleus</keyword>
<evidence type="ECO:0000256" key="7">
    <source>
        <dbReference type="RuleBase" id="RU364145"/>
    </source>
</evidence>
<dbReference type="GO" id="GO:0006357">
    <property type="term" value="P:regulation of transcription by RNA polymerase II"/>
    <property type="evidence" value="ECO:0007669"/>
    <property type="project" value="InterPro"/>
</dbReference>
<comment type="subunit">
    <text evidence="7">Component of the Mediator complex.</text>
</comment>
<evidence type="ECO:0000256" key="4">
    <source>
        <dbReference type="ARBA" id="ARBA00023159"/>
    </source>
</evidence>
<organism evidence="10 11">
    <name type="scientific">Sporormia fimetaria CBS 119925</name>
    <dbReference type="NCBI Taxonomy" id="1340428"/>
    <lineage>
        <taxon>Eukaryota</taxon>
        <taxon>Fungi</taxon>
        <taxon>Dikarya</taxon>
        <taxon>Ascomycota</taxon>
        <taxon>Pezizomycotina</taxon>
        <taxon>Dothideomycetes</taxon>
        <taxon>Pleosporomycetidae</taxon>
        <taxon>Pleosporales</taxon>
        <taxon>Sporormiaceae</taxon>
        <taxon>Sporormia</taxon>
    </lineage>
</organism>
<comment type="subcellular location">
    <subcellularLocation>
        <location evidence="1 7">Nucleus</location>
    </subcellularLocation>
</comment>
<sequence>PSMPPPSDFDYIPDLERLLKRLTATPTAPPTSTPGPTSAKDKDGPLDPQQLVGEANAIRRKIQRAREKVLALPDVERSVEDQEEEIRELGARIERLKGVLRGLR</sequence>
<keyword evidence="11" id="KW-1185">Reference proteome</keyword>
<keyword evidence="8" id="KW-0175">Coiled coil</keyword>
<proteinExistence type="inferred from homology"/>
<evidence type="ECO:0000256" key="9">
    <source>
        <dbReference type="SAM" id="MobiDB-lite"/>
    </source>
</evidence>
<evidence type="ECO:0000256" key="6">
    <source>
        <dbReference type="ARBA" id="ARBA00023242"/>
    </source>
</evidence>
<keyword evidence="4 7" id="KW-0010">Activator</keyword>
<feature type="non-terminal residue" evidence="10">
    <location>
        <position position="104"/>
    </location>
</feature>
<feature type="coiled-coil region" evidence="8">
    <location>
        <begin position="72"/>
        <end position="99"/>
    </location>
</feature>
<protein>
    <recommendedName>
        <fullName evidence="7">Mediator of RNA polymerase II transcription subunit 9</fullName>
    </recommendedName>
    <alternativeName>
        <fullName evidence="7">Mediator complex subunit 9</fullName>
    </alternativeName>
</protein>
<dbReference type="Proteomes" id="UP000799440">
    <property type="component" value="Unassembled WGS sequence"/>
</dbReference>
<keyword evidence="5 7" id="KW-0804">Transcription</keyword>
<evidence type="ECO:0000256" key="3">
    <source>
        <dbReference type="ARBA" id="ARBA00023015"/>
    </source>
</evidence>
<dbReference type="AlphaFoldDB" id="A0A6A6VND6"/>
<evidence type="ECO:0000256" key="5">
    <source>
        <dbReference type="ARBA" id="ARBA00023163"/>
    </source>
</evidence>
<evidence type="ECO:0000313" key="10">
    <source>
        <dbReference type="EMBL" id="KAF2752128.1"/>
    </source>
</evidence>
<dbReference type="Pfam" id="PF07544">
    <property type="entry name" value="Med9"/>
    <property type="match status" value="1"/>
</dbReference>